<proteinExistence type="predicted"/>
<keyword evidence="1" id="KW-0472">Membrane</keyword>
<keyword evidence="1" id="KW-0812">Transmembrane</keyword>
<feature type="transmembrane region" description="Helical" evidence="1">
    <location>
        <begin position="6"/>
        <end position="24"/>
    </location>
</feature>
<evidence type="ECO:0008006" key="4">
    <source>
        <dbReference type="Google" id="ProtNLM"/>
    </source>
</evidence>
<organism evidence="2 3">
    <name type="scientific">Natronincola peptidivorans</name>
    <dbReference type="NCBI Taxonomy" id="426128"/>
    <lineage>
        <taxon>Bacteria</taxon>
        <taxon>Bacillati</taxon>
        <taxon>Bacillota</taxon>
        <taxon>Clostridia</taxon>
        <taxon>Peptostreptococcales</taxon>
        <taxon>Natronincolaceae</taxon>
        <taxon>Natronincola</taxon>
    </lineage>
</organism>
<dbReference type="OrthoDB" id="1950488at2"/>
<evidence type="ECO:0000313" key="2">
    <source>
        <dbReference type="EMBL" id="SET42936.1"/>
    </source>
</evidence>
<feature type="transmembrane region" description="Helical" evidence="1">
    <location>
        <begin position="77"/>
        <end position="98"/>
    </location>
</feature>
<accession>A0A1I0ECG0</accession>
<evidence type="ECO:0000313" key="3">
    <source>
        <dbReference type="Proteomes" id="UP000199568"/>
    </source>
</evidence>
<feature type="transmembrane region" description="Helical" evidence="1">
    <location>
        <begin position="119"/>
        <end position="139"/>
    </location>
</feature>
<dbReference type="Proteomes" id="UP000199568">
    <property type="component" value="Unassembled WGS sequence"/>
</dbReference>
<feature type="transmembrane region" description="Helical" evidence="1">
    <location>
        <begin position="36"/>
        <end position="65"/>
    </location>
</feature>
<reference evidence="2 3" key="1">
    <citation type="submission" date="2016-10" db="EMBL/GenBank/DDBJ databases">
        <authorList>
            <person name="de Groot N.N."/>
        </authorList>
    </citation>
    <scope>NUCLEOTIDE SEQUENCE [LARGE SCALE GENOMIC DNA]</scope>
    <source>
        <strain evidence="2 3">DSM 18979</strain>
    </source>
</reference>
<name>A0A1I0ECG0_9FIRM</name>
<dbReference type="EMBL" id="FOHU01000010">
    <property type="protein sequence ID" value="SET42936.1"/>
    <property type="molecule type" value="Genomic_DNA"/>
</dbReference>
<keyword evidence="3" id="KW-1185">Reference proteome</keyword>
<dbReference type="STRING" id="426128.SAMN05660297_02392"/>
<dbReference type="RefSeq" id="WP_090444209.1">
    <property type="nucleotide sequence ID" value="NZ_FOHU01000010.1"/>
</dbReference>
<dbReference type="AlphaFoldDB" id="A0A1I0ECG0"/>
<keyword evidence="1" id="KW-1133">Transmembrane helix</keyword>
<evidence type="ECO:0000256" key="1">
    <source>
        <dbReference type="SAM" id="Phobius"/>
    </source>
</evidence>
<protein>
    <recommendedName>
        <fullName evidence="4">CHAT domain-containing protein</fullName>
    </recommendedName>
</protein>
<sequence>MYEKLLNISYYIGFIPFYWLFNAIQHRKPKKNHHYLQALTINFLLFCSFIIFLICFSIQTFILYFYRNLALTMPMELSFYVLGCLLFICLVIWLEGIVSAIIGRAPRLSLFSTFTCTRFSTVLAAFHHFFVILIIIVAIHSSSIAQTEVEEAEIFLLYDDMGYIPRRVFTLGFYSNSIIAINRWGDNSVAIIPLNNNTIDYALENGRFIFVASHGLEGDIVLQHNVFYGPENVESNNISASLQYVYLSGCDTGLKREEWENVLSPAYVKTFDRLSTTFEHFYWLVIKGPKVINSLI</sequence>
<gene>
    <name evidence="2" type="ORF">SAMN05660297_02392</name>
</gene>